<keyword evidence="2" id="KW-0677">Repeat</keyword>
<evidence type="ECO:0000256" key="6">
    <source>
        <dbReference type="PROSITE-ProRule" id="PRU00176"/>
    </source>
</evidence>
<dbReference type="InterPro" id="IPR003305">
    <property type="entry name" value="CenC_carb-bd"/>
</dbReference>
<keyword evidence="3" id="KW-0378">Hydrolase</keyword>
<evidence type="ECO:0000313" key="11">
    <source>
        <dbReference type="Proteomes" id="UP000596660"/>
    </source>
</evidence>
<dbReference type="InterPro" id="IPR001000">
    <property type="entry name" value="GH10_dom"/>
</dbReference>
<feature type="domain" description="GH10" evidence="9">
    <location>
        <begin position="387"/>
        <end position="691"/>
    </location>
</feature>
<dbReference type="SUPFAM" id="SSF51445">
    <property type="entry name" value="(Trans)glycosidases"/>
    <property type="match status" value="1"/>
</dbReference>
<dbReference type="GO" id="GO:0031176">
    <property type="term" value="F:endo-1,4-beta-xylanase activity"/>
    <property type="evidence" value="ECO:0007669"/>
    <property type="project" value="UniProtKB-ARBA"/>
</dbReference>
<protein>
    <recommendedName>
        <fullName evidence="12">GH10 domain-containing protein</fullName>
    </recommendedName>
</protein>
<dbReference type="Proteomes" id="UP000596660">
    <property type="component" value="Unplaced"/>
</dbReference>
<dbReference type="GO" id="GO:0000272">
    <property type="term" value="P:polysaccharide catabolic process"/>
    <property type="evidence" value="ECO:0007669"/>
    <property type="project" value="UniProtKB-KW"/>
</dbReference>
<evidence type="ECO:0000259" key="8">
    <source>
        <dbReference type="PROSITE" id="PS50102"/>
    </source>
</evidence>
<dbReference type="PANTHER" id="PTHR31490:SF52">
    <property type="entry name" value="ENDO-1,4-BETA-XYLANASE 5-RELATED"/>
    <property type="match status" value="1"/>
</dbReference>
<reference evidence="10" key="1">
    <citation type="journal article" date="2017" name="Nature">
        <title>The genome of Chenopodium quinoa.</title>
        <authorList>
            <person name="Jarvis D.E."/>
            <person name="Ho Y.S."/>
            <person name="Lightfoot D.J."/>
            <person name="Schmoeckel S.M."/>
            <person name="Li B."/>
            <person name="Borm T.J.A."/>
            <person name="Ohyanagi H."/>
            <person name="Mineta K."/>
            <person name="Michell C.T."/>
            <person name="Saber N."/>
            <person name="Kharbatia N.M."/>
            <person name="Rupper R.R."/>
            <person name="Sharp A.R."/>
            <person name="Dally N."/>
            <person name="Boughton B.A."/>
            <person name="Woo Y.H."/>
            <person name="Gao G."/>
            <person name="Schijlen E.G.W.M."/>
            <person name="Guo X."/>
            <person name="Momin A.A."/>
            <person name="Negrao S."/>
            <person name="Al-Babili S."/>
            <person name="Gehring C."/>
            <person name="Roessner U."/>
            <person name="Jung C."/>
            <person name="Murphy K."/>
            <person name="Arold S.T."/>
            <person name="Gojobori T."/>
            <person name="van der Linden C.G."/>
            <person name="van Loo E.N."/>
            <person name="Jellen E.N."/>
            <person name="Maughan P.J."/>
            <person name="Tester M."/>
        </authorList>
    </citation>
    <scope>NUCLEOTIDE SEQUENCE [LARGE SCALE GENOMIC DNA]</scope>
    <source>
        <strain evidence="10">cv. PI 614886</strain>
    </source>
</reference>
<keyword evidence="11" id="KW-1185">Reference proteome</keyword>
<dbReference type="Gramene" id="AUR62018459-RA">
    <property type="protein sequence ID" value="AUR62018459-RA:cds"/>
    <property type="gene ID" value="AUR62018459"/>
</dbReference>
<name>A0A803LTB5_CHEQI</name>
<feature type="compositionally biased region" description="Basic and acidic residues" evidence="7">
    <location>
        <begin position="141"/>
        <end position="159"/>
    </location>
</feature>
<dbReference type="SMART" id="SM00633">
    <property type="entry name" value="Glyco_10"/>
    <property type="match status" value="1"/>
</dbReference>
<evidence type="ECO:0000256" key="2">
    <source>
        <dbReference type="ARBA" id="ARBA00022737"/>
    </source>
</evidence>
<comment type="similarity">
    <text evidence="1">Belongs to the glycosyl hydrolase 10 (cellulase F) family.</text>
</comment>
<dbReference type="EnsemblPlants" id="AUR62018459-RA">
    <property type="protein sequence ID" value="AUR62018459-RA:cds"/>
    <property type="gene ID" value="AUR62018459"/>
</dbReference>
<accession>A0A803LTB5</accession>
<dbReference type="PROSITE" id="PS50102">
    <property type="entry name" value="RRM"/>
    <property type="match status" value="1"/>
</dbReference>
<evidence type="ECO:0000313" key="10">
    <source>
        <dbReference type="EnsemblPlants" id="AUR62018459-RA:cds"/>
    </source>
</evidence>
<proteinExistence type="inferred from homology"/>
<reference evidence="10" key="2">
    <citation type="submission" date="2021-03" db="UniProtKB">
        <authorList>
            <consortium name="EnsemblPlants"/>
        </authorList>
    </citation>
    <scope>IDENTIFICATION</scope>
</reference>
<evidence type="ECO:0000256" key="7">
    <source>
        <dbReference type="SAM" id="MobiDB-lite"/>
    </source>
</evidence>
<dbReference type="CDD" id="cd00590">
    <property type="entry name" value="RRM_SF"/>
    <property type="match status" value="1"/>
</dbReference>
<dbReference type="InterPro" id="IPR008979">
    <property type="entry name" value="Galactose-bd-like_sf"/>
</dbReference>
<evidence type="ECO:0000256" key="3">
    <source>
        <dbReference type="ARBA" id="ARBA00022801"/>
    </source>
</evidence>
<dbReference type="Gene3D" id="3.20.20.80">
    <property type="entry name" value="Glycosidases"/>
    <property type="match status" value="1"/>
</dbReference>
<evidence type="ECO:0000259" key="9">
    <source>
        <dbReference type="PROSITE" id="PS51760"/>
    </source>
</evidence>
<dbReference type="InterPro" id="IPR000504">
    <property type="entry name" value="RRM_dom"/>
</dbReference>
<dbReference type="InterPro" id="IPR044846">
    <property type="entry name" value="GH10"/>
</dbReference>
<evidence type="ECO:0000256" key="4">
    <source>
        <dbReference type="ARBA" id="ARBA00023277"/>
    </source>
</evidence>
<dbReference type="Gene3D" id="2.60.120.260">
    <property type="entry name" value="Galactose-binding domain-like"/>
    <property type="match status" value="1"/>
</dbReference>
<dbReference type="PROSITE" id="PS51760">
    <property type="entry name" value="GH10_2"/>
    <property type="match status" value="1"/>
</dbReference>
<dbReference type="OMA" id="CEINQKI"/>
<feature type="region of interest" description="Disordered" evidence="7">
    <location>
        <begin position="125"/>
        <end position="170"/>
    </location>
</feature>
<dbReference type="PANTHER" id="PTHR31490">
    <property type="entry name" value="GLYCOSYL HYDROLASE"/>
    <property type="match status" value="1"/>
</dbReference>
<organism evidence="10 11">
    <name type="scientific">Chenopodium quinoa</name>
    <name type="common">Quinoa</name>
    <dbReference type="NCBI Taxonomy" id="63459"/>
    <lineage>
        <taxon>Eukaryota</taxon>
        <taxon>Viridiplantae</taxon>
        <taxon>Streptophyta</taxon>
        <taxon>Embryophyta</taxon>
        <taxon>Tracheophyta</taxon>
        <taxon>Spermatophyta</taxon>
        <taxon>Magnoliopsida</taxon>
        <taxon>eudicotyledons</taxon>
        <taxon>Gunneridae</taxon>
        <taxon>Pentapetalae</taxon>
        <taxon>Caryophyllales</taxon>
        <taxon>Chenopodiaceae</taxon>
        <taxon>Chenopodioideae</taxon>
        <taxon>Atripliceae</taxon>
        <taxon>Chenopodium</taxon>
    </lineage>
</organism>
<sequence length="760" mass="85619">MSTAAEGVPGGIRVRISNLPKKRNIHRDLKSAFEGVSGIIKISPVNSGNKKTRDPVCKGLAYVDFKSLADANRDDDDYVYEELVKGIKALDSKNVLGDLLQLSASERLKQVEMLEAKLLARASLNEKSPKKKSEVKKKPDKKPNQKTDKNHPNLKLEKKPKQRLPGSAKKLKVKEKAKLADVFARYGTRGDTLQALSYDYSATTECLEEAWKVQYGGGIIQNPEFSNGIEGWTVFGQGKLEERITKDGNKFIAALNRTQPSDSLSQRVQLQKGKIYAFSAWIQISQGSEIISVKFRSPGGNYLHGGTVIAEQGCWSMLKGGIVAAFSGPVDLTFETKNTVDEIWVDNVSLQPFTKKQWKSQQEKTIAKVRKSKVKLHVTNKDNTSVAGAKITLKQIKSGFPTGCEINQKILNSKIYQDWFASRFSVTAFGNEMKWYFTEKTRGQEDYTIPDAMLQFCEQNNIDVRGHNIIWDDPRYQPTWINNETSPQELKDAAENRTKSVVLRYKGRLIHWDVVNENLHFSFYENKLGENASAEVYARTYELDQKPILFMNEYNTIELSQDENSIPAKYARKLKNTQSYYRERSGTNDILPMGIGVQSRFGTGQPNIAYMRAGMDYLASMKFPLWLTELFVDKGENQAEYLEDVLREGYSHPAVEGIVIWPTSPFSSECKMCLTDQNFNNTPNGDVVDKLIAEFSSSRPLEISANGQGISEVVLLHGDYEVTVRHLETNSNTKLKLKVTKNSANFVLVQLDAFVPHVSM</sequence>
<keyword evidence="4" id="KW-0119">Carbohydrate metabolism</keyword>
<evidence type="ECO:0000256" key="5">
    <source>
        <dbReference type="ARBA" id="ARBA00023326"/>
    </source>
</evidence>
<dbReference type="AlphaFoldDB" id="A0A803LTB5"/>
<dbReference type="GO" id="GO:0003723">
    <property type="term" value="F:RNA binding"/>
    <property type="evidence" value="ECO:0007669"/>
    <property type="project" value="UniProtKB-UniRule"/>
</dbReference>
<keyword evidence="6" id="KW-0694">RNA-binding</keyword>
<dbReference type="SUPFAM" id="SSF49785">
    <property type="entry name" value="Galactose-binding domain-like"/>
    <property type="match status" value="1"/>
</dbReference>
<dbReference type="Pfam" id="PF02018">
    <property type="entry name" value="CBM_4_9"/>
    <property type="match status" value="1"/>
</dbReference>
<dbReference type="Pfam" id="PF00331">
    <property type="entry name" value="Glyco_hydro_10"/>
    <property type="match status" value="1"/>
</dbReference>
<keyword evidence="5" id="KW-0624">Polysaccharide degradation</keyword>
<evidence type="ECO:0000256" key="1">
    <source>
        <dbReference type="ARBA" id="ARBA00007495"/>
    </source>
</evidence>
<dbReference type="InterPro" id="IPR017853">
    <property type="entry name" value="GH"/>
</dbReference>
<feature type="domain" description="RRM" evidence="8">
    <location>
        <begin position="12"/>
        <end position="107"/>
    </location>
</feature>
<evidence type="ECO:0008006" key="12">
    <source>
        <dbReference type="Google" id="ProtNLM"/>
    </source>
</evidence>